<gene>
    <name evidence="2" type="ORF">JMA39_17550</name>
</gene>
<feature type="domain" description="DSBA-like thioredoxin" evidence="1">
    <location>
        <begin position="9"/>
        <end position="184"/>
    </location>
</feature>
<evidence type="ECO:0000313" key="3">
    <source>
        <dbReference type="Proteomes" id="UP000604898"/>
    </source>
</evidence>
<proteinExistence type="predicted"/>
<evidence type="ECO:0000259" key="1">
    <source>
        <dbReference type="Pfam" id="PF01323"/>
    </source>
</evidence>
<dbReference type="Pfam" id="PF01323">
    <property type="entry name" value="DSBA"/>
    <property type="match status" value="1"/>
</dbReference>
<dbReference type="Gene3D" id="3.40.30.10">
    <property type="entry name" value="Glutaredoxin"/>
    <property type="match status" value="1"/>
</dbReference>
<dbReference type="Gene3D" id="1.10.472.60">
    <property type="entry name" value="putative protein disulfide isomerase domain"/>
    <property type="match status" value="1"/>
</dbReference>
<dbReference type="SUPFAM" id="SSF52833">
    <property type="entry name" value="Thioredoxin-like"/>
    <property type="match status" value="1"/>
</dbReference>
<comment type="caution">
    <text evidence="2">The sequence shown here is derived from an EMBL/GenBank/DDBJ whole genome shotgun (WGS) entry which is preliminary data.</text>
</comment>
<accession>A0ABS1T286</accession>
<organism evidence="2 3">
    <name type="scientific">Shewanella schlegeliana</name>
    <dbReference type="NCBI Taxonomy" id="190308"/>
    <lineage>
        <taxon>Bacteria</taxon>
        <taxon>Pseudomonadati</taxon>
        <taxon>Pseudomonadota</taxon>
        <taxon>Gammaproteobacteria</taxon>
        <taxon>Alteromonadales</taxon>
        <taxon>Shewanellaceae</taxon>
        <taxon>Shewanella</taxon>
    </lineage>
</organism>
<reference evidence="2 3" key="1">
    <citation type="submission" date="2021-01" db="EMBL/GenBank/DDBJ databases">
        <title>Genome sequence of Shewanella schlegeliana JCM 11561.</title>
        <authorList>
            <person name="Zhang H."/>
            <person name="Li C."/>
        </authorList>
    </citation>
    <scope>NUCLEOTIDE SEQUENCE [LARGE SCALE GENOMIC DNA]</scope>
    <source>
        <strain evidence="2 3">JCM 11561</strain>
    </source>
</reference>
<protein>
    <submittedName>
        <fullName evidence="2">DsbA family protein</fullName>
    </submittedName>
</protein>
<keyword evidence="3" id="KW-1185">Reference proteome</keyword>
<dbReference type="PANTHER" id="PTHR13887:SF54">
    <property type="entry name" value="DSBA FAMILY PROTEIN"/>
    <property type="match status" value="1"/>
</dbReference>
<dbReference type="PANTHER" id="PTHR13887">
    <property type="entry name" value="GLUTATHIONE S-TRANSFERASE KAPPA"/>
    <property type="match status" value="1"/>
</dbReference>
<dbReference type="CDD" id="cd03025">
    <property type="entry name" value="DsbA_FrnE_like"/>
    <property type="match status" value="1"/>
</dbReference>
<dbReference type="Proteomes" id="UP000604898">
    <property type="component" value="Unassembled WGS sequence"/>
</dbReference>
<dbReference type="EMBL" id="JAESVD010000011">
    <property type="protein sequence ID" value="MBL4914909.1"/>
    <property type="molecule type" value="Genomic_DNA"/>
</dbReference>
<dbReference type="RefSeq" id="WP_202723178.1">
    <property type="nucleotide sequence ID" value="NZ_BPEX01000007.1"/>
</dbReference>
<evidence type="ECO:0000313" key="2">
    <source>
        <dbReference type="EMBL" id="MBL4914909.1"/>
    </source>
</evidence>
<name>A0ABS1T286_9GAMM</name>
<sequence length="208" mass="23957">MNLAILYYVYDPMCSWCWGYRPTWSALQSELQRSYPELSIEYKLGGLAPDSDEPMPDEMQQLLQQTWNKISEQLGTQFNFDFWHHCQPRRSTYPACRAALLARDVGLEQEMTLAIQQAYYLEAKNPSDNVTLIELAVGLGLDEALFSKALLSESTKAKLEEEVCRTRHLPIQGFPSLVLLVNGEFYLIELDYQNWQTSFQQIASLLSE</sequence>
<dbReference type="InterPro" id="IPR001853">
    <property type="entry name" value="DSBA-like_thioredoxin_dom"/>
</dbReference>
<dbReference type="InterPro" id="IPR036249">
    <property type="entry name" value="Thioredoxin-like_sf"/>
</dbReference>